<reference evidence="4" key="1">
    <citation type="submission" date="2023-06" db="EMBL/GenBank/DDBJ databases">
        <title>Genome-scale phylogeny and comparative genomics of the fungal order Sordariales.</title>
        <authorList>
            <consortium name="Lawrence Berkeley National Laboratory"/>
            <person name="Hensen N."/>
            <person name="Bonometti L."/>
            <person name="Westerberg I."/>
            <person name="Brannstrom I.O."/>
            <person name="Guillou S."/>
            <person name="Cros-Aarteil S."/>
            <person name="Calhoun S."/>
            <person name="Haridas S."/>
            <person name="Kuo A."/>
            <person name="Mondo S."/>
            <person name="Pangilinan J."/>
            <person name="Riley R."/>
            <person name="Labutti K."/>
            <person name="Andreopoulos B."/>
            <person name="Lipzen A."/>
            <person name="Chen C."/>
            <person name="Yanf M."/>
            <person name="Daum C."/>
            <person name="Ng V."/>
            <person name="Clum A."/>
            <person name="Steindorff A."/>
            <person name="Ohm R."/>
            <person name="Martin F."/>
            <person name="Silar P."/>
            <person name="Natvig D."/>
            <person name="Lalanne C."/>
            <person name="Gautier V."/>
            <person name="Ament-Velasquez S.L."/>
            <person name="Kruys A."/>
            <person name="Hutchinson M.I."/>
            <person name="Powell A.J."/>
            <person name="Barry K."/>
            <person name="Miller A.N."/>
            <person name="Grigoriev I.V."/>
            <person name="Debuchy R."/>
            <person name="Gladieux P."/>
            <person name="Thoren M.H."/>
            <person name="Johannesson H."/>
        </authorList>
    </citation>
    <scope>NUCLEOTIDE SEQUENCE</scope>
    <source>
        <strain evidence="4">8032-3</strain>
    </source>
</reference>
<dbReference type="InterPro" id="IPR035984">
    <property type="entry name" value="Acyl-CoA-binding_sf"/>
</dbReference>
<keyword evidence="5" id="KW-1185">Reference proteome</keyword>
<dbReference type="RefSeq" id="XP_060284176.1">
    <property type="nucleotide sequence ID" value="XM_060427650.1"/>
</dbReference>
<dbReference type="Pfam" id="PF00887">
    <property type="entry name" value="ACBP"/>
    <property type="match status" value="1"/>
</dbReference>
<proteinExistence type="inferred from homology"/>
<dbReference type="PANTHER" id="PTHR23310">
    <property type="entry name" value="ACYL-COA-BINDING PROTEIN, ACBP"/>
    <property type="match status" value="1"/>
</dbReference>
<evidence type="ECO:0000313" key="5">
    <source>
        <dbReference type="Proteomes" id="UP001244011"/>
    </source>
</evidence>
<dbReference type="EMBL" id="MU839006">
    <property type="protein sequence ID" value="KAK1767963.1"/>
    <property type="molecule type" value="Genomic_DNA"/>
</dbReference>
<dbReference type="PRINTS" id="PR00689">
    <property type="entry name" value="ACOABINDINGP"/>
</dbReference>
<dbReference type="SUPFAM" id="SSF47027">
    <property type="entry name" value="Acyl-CoA binding protein"/>
    <property type="match status" value="1"/>
</dbReference>
<dbReference type="PROSITE" id="PS51228">
    <property type="entry name" value="ACB_2"/>
    <property type="match status" value="1"/>
</dbReference>
<evidence type="ECO:0000256" key="2">
    <source>
        <dbReference type="ARBA" id="ARBA00023121"/>
    </source>
</evidence>
<dbReference type="PANTHER" id="PTHR23310:SF62">
    <property type="entry name" value="ACYL-COA BINDING PROTEIN 1, ISOFORM A"/>
    <property type="match status" value="1"/>
</dbReference>
<comment type="caution">
    <text evidence="4">The sequence shown here is derived from an EMBL/GenBank/DDBJ whole genome shotgun (WGS) entry which is preliminary data.</text>
</comment>
<evidence type="ECO:0000259" key="3">
    <source>
        <dbReference type="PROSITE" id="PS51228"/>
    </source>
</evidence>
<dbReference type="InterPro" id="IPR000582">
    <property type="entry name" value="Acyl-CoA-binding_protein"/>
</dbReference>
<name>A0AAJ0C0L5_9PEZI</name>
<dbReference type="GO" id="GO:0006631">
    <property type="term" value="P:fatty acid metabolic process"/>
    <property type="evidence" value="ECO:0007669"/>
    <property type="project" value="TreeGrafter"/>
</dbReference>
<sequence length="104" mass="11415">MSPPQSDAFKKAIADSKKLTAKPSNEQLLQLYALFKTGTGEDFAKAPAPSMFDIKAKAKKNAWKAIVDEGISAEEAQERYVELVEALKEEHGYDENKQPEAVGS</sequence>
<feature type="domain" description="ACB" evidence="3">
    <location>
        <begin position="5"/>
        <end position="93"/>
    </location>
</feature>
<comment type="similarity">
    <text evidence="1">Belongs to the ACBP family.</text>
</comment>
<dbReference type="GO" id="GO:0000062">
    <property type="term" value="F:fatty-acyl-CoA binding"/>
    <property type="evidence" value="ECO:0007669"/>
    <property type="project" value="InterPro"/>
</dbReference>
<dbReference type="InterPro" id="IPR014352">
    <property type="entry name" value="FERM/acyl-CoA-bd_prot_sf"/>
</dbReference>
<keyword evidence="2" id="KW-0446">Lipid-binding</keyword>
<accession>A0AAJ0C0L5</accession>
<protein>
    <submittedName>
        <fullName evidence="4">Acyl CoA binding protein</fullName>
    </submittedName>
</protein>
<dbReference type="AlphaFoldDB" id="A0AAJ0C0L5"/>
<dbReference type="Proteomes" id="UP001244011">
    <property type="component" value="Unassembled WGS sequence"/>
</dbReference>
<evidence type="ECO:0000256" key="1">
    <source>
        <dbReference type="ARBA" id="ARBA00005567"/>
    </source>
</evidence>
<dbReference type="Gene3D" id="1.20.80.10">
    <property type="match status" value="1"/>
</dbReference>
<evidence type="ECO:0000313" key="4">
    <source>
        <dbReference type="EMBL" id="KAK1767963.1"/>
    </source>
</evidence>
<gene>
    <name evidence="4" type="ORF">QBC33DRAFT_535805</name>
</gene>
<dbReference type="GeneID" id="85310837"/>
<organism evidence="4 5">
    <name type="scientific">Phialemonium atrogriseum</name>
    <dbReference type="NCBI Taxonomy" id="1093897"/>
    <lineage>
        <taxon>Eukaryota</taxon>
        <taxon>Fungi</taxon>
        <taxon>Dikarya</taxon>
        <taxon>Ascomycota</taxon>
        <taxon>Pezizomycotina</taxon>
        <taxon>Sordariomycetes</taxon>
        <taxon>Sordariomycetidae</taxon>
        <taxon>Cephalothecales</taxon>
        <taxon>Cephalothecaceae</taxon>
        <taxon>Phialemonium</taxon>
    </lineage>
</organism>